<dbReference type="CDD" id="cd06195">
    <property type="entry name" value="FNR1"/>
    <property type="match status" value="1"/>
</dbReference>
<dbReference type="InterPro" id="IPR039261">
    <property type="entry name" value="FNR_nucleotide-bd"/>
</dbReference>
<dbReference type="InterPro" id="IPR017938">
    <property type="entry name" value="Riboflavin_synthase-like_b-brl"/>
</dbReference>
<reference evidence="6 7" key="1">
    <citation type="submission" date="2022-07" db="EMBL/GenBank/DDBJ databases">
        <authorList>
            <person name="Xamxidin M."/>
            <person name="Wu M."/>
        </authorList>
    </citation>
    <scope>NUCLEOTIDE SEQUENCE [LARGE SCALE GENOMIC DNA]</scope>
    <source>
        <strain evidence="6 7">NBRC 111650</strain>
    </source>
</reference>
<comment type="caution">
    <text evidence="6">The sequence shown here is derived from an EMBL/GenBank/DDBJ whole genome shotgun (WGS) entry which is preliminary data.</text>
</comment>
<dbReference type="InterPro" id="IPR033892">
    <property type="entry name" value="FNR_bac"/>
</dbReference>
<comment type="catalytic activity">
    <reaction evidence="4">
        <text>2 reduced [2Fe-2S]-[ferredoxin] + NADP(+) + H(+) = 2 oxidized [2Fe-2S]-[ferredoxin] + NADPH</text>
        <dbReference type="Rhea" id="RHEA:20125"/>
        <dbReference type="Rhea" id="RHEA-COMP:10000"/>
        <dbReference type="Rhea" id="RHEA-COMP:10001"/>
        <dbReference type="ChEBI" id="CHEBI:15378"/>
        <dbReference type="ChEBI" id="CHEBI:33737"/>
        <dbReference type="ChEBI" id="CHEBI:33738"/>
        <dbReference type="ChEBI" id="CHEBI:57783"/>
        <dbReference type="ChEBI" id="CHEBI:58349"/>
        <dbReference type="EC" id="1.18.1.2"/>
    </reaction>
</comment>
<evidence type="ECO:0000313" key="7">
    <source>
        <dbReference type="Proteomes" id="UP001204142"/>
    </source>
</evidence>
<organism evidence="6 7">
    <name type="scientific">Limnobacter humi</name>
    <dbReference type="NCBI Taxonomy" id="1778671"/>
    <lineage>
        <taxon>Bacteria</taxon>
        <taxon>Pseudomonadati</taxon>
        <taxon>Pseudomonadota</taxon>
        <taxon>Betaproteobacteria</taxon>
        <taxon>Burkholderiales</taxon>
        <taxon>Burkholderiaceae</taxon>
        <taxon>Limnobacter</taxon>
    </lineage>
</organism>
<dbReference type="EMBL" id="JANIGO010000002">
    <property type="protein sequence ID" value="MCQ8896352.1"/>
    <property type="molecule type" value="Genomic_DNA"/>
</dbReference>
<dbReference type="PRINTS" id="PR00371">
    <property type="entry name" value="FPNCR"/>
</dbReference>
<evidence type="ECO:0000313" key="6">
    <source>
        <dbReference type="EMBL" id="MCQ8896352.1"/>
    </source>
</evidence>
<dbReference type="SUPFAM" id="SSF63380">
    <property type="entry name" value="Riboflavin synthase domain-like"/>
    <property type="match status" value="1"/>
</dbReference>
<evidence type="ECO:0000256" key="2">
    <source>
        <dbReference type="ARBA" id="ARBA00013223"/>
    </source>
</evidence>
<dbReference type="InterPro" id="IPR001433">
    <property type="entry name" value="OxRdtase_FAD/NAD-bd"/>
</dbReference>
<dbReference type="Gene3D" id="3.40.50.80">
    <property type="entry name" value="Nucleotide-binding domain of ferredoxin-NADP reductase (FNR) module"/>
    <property type="match status" value="1"/>
</dbReference>
<dbReference type="InterPro" id="IPR051930">
    <property type="entry name" value="FNR_type-1"/>
</dbReference>
<sequence>MTTPDEKYTRETITGVRVWVPGKLFSLTCTRPTGFRFTAGQFARLGVDNRLQIAGEPDVIWRAYSMVSGPFDEHLEFFSIVVPNGAFTSHLSQLNVGDTLYVDKTNFGFLTTARFESGQHLWLLGSGTGLAPFLSILHDPATWEQFDKIVLVHSARTAEELVYQAEIQTFTDHPLMSELVPDLNSRFVYVPVVTRETVANCLTQRITQLIDDGALEAVTGLPFDQQHSRFMICGNPEMVTDIRKSLKKRGFSPARRNSPGEIAVENYW</sequence>
<dbReference type="EC" id="1.18.1.2" evidence="2"/>
<evidence type="ECO:0000256" key="1">
    <source>
        <dbReference type="ARBA" id="ARBA00008312"/>
    </source>
</evidence>
<dbReference type="InterPro" id="IPR017927">
    <property type="entry name" value="FAD-bd_FR_type"/>
</dbReference>
<evidence type="ECO:0000256" key="3">
    <source>
        <dbReference type="ARBA" id="ARBA00022741"/>
    </source>
</evidence>
<comment type="similarity">
    <text evidence="1">Belongs to the ferredoxin--NADP reductase type 1 family.</text>
</comment>
<evidence type="ECO:0000259" key="5">
    <source>
        <dbReference type="PROSITE" id="PS51384"/>
    </source>
</evidence>
<evidence type="ECO:0000256" key="4">
    <source>
        <dbReference type="ARBA" id="ARBA00047776"/>
    </source>
</evidence>
<keyword evidence="3" id="KW-0547">Nucleotide-binding</keyword>
<name>A0ABT1WFQ5_9BURK</name>
<feature type="domain" description="FAD-binding FR-type" evidence="5">
    <location>
        <begin position="6"/>
        <end position="113"/>
    </location>
</feature>
<dbReference type="PROSITE" id="PS51384">
    <property type="entry name" value="FAD_FR"/>
    <property type="match status" value="1"/>
</dbReference>
<dbReference type="Pfam" id="PF00175">
    <property type="entry name" value="NAD_binding_1"/>
    <property type="match status" value="1"/>
</dbReference>
<proteinExistence type="inferred from homology"/>
<dbReference type="Proteomes" id="UP001204142">
    <property type="component" value="Unassembled WGS sequence"/>
</dbReference>
<dbReference type="RefSeq" id="WP_256764116.1">
    <property type="nucleotide sequence ID" value="NZ_JANIGO010000002.1"/>
</dbReference>
<gene>
    <name evidence="6" type="ORF">NQT62_07885</name>
</gene>
<accession>A0ABT1WFQ5</accession>
<dbReference type="Gene3D" id="2.40.30.10">
    <property type="entry name" value="Translation factors"/>
    <property type="match status" value="1"/>
</dbReference>
<dbReference type="PANTHER" id="PTHR47878">
    <property type="entry name" value="OXIDOREDUCTASE FAD/NAD(P)-BINDING DOMAIN PROTEIN"/>
    <property type="match status" value="1"/>
</dbReference>
<dbReference type="InterPro" id="IPR001709">
    <property type="entry name" value="Flavoprot_Pyr_Nucl_cyt_Rdtase"/>
</dbReference>
<keyword evidence="7" id="KW-1185">Reference proteome</keyword>
<dbReference type="PANTHER" id="PTHR47878:SF2">
    <property type="entry name" value="OXIDOREDUCTASE FAD_NAD(P)-BINDING DOMAIN PROTEIN"/>
    <property type="match status" value="1"/>
</dbReference>
<protein>
    <recommendedName>
        <fullName evidence="2">ferredoxin--NADP(+) reductase</fullName>
        <ecNumber evidence="2">1.18.1.2</ecNumber>
    </recommendedName>
</protein>
<dbReference type="SUPFAM" id="SSF52343">
    <property type="entry name" value="Ferredoxin reductase-like, C-terminal NADP-linked domain"/>
    <property type="match status" value="1"/>
</dbReference>